<dbReference type="InParanoid" id="A0A067N0H2"/>
<feature type="region of interest" description="Disordered" evidence="1">
    <location>
        <begin position="251"/>
        <end position="272"/>
    </location>
</feature>
<evidence type="ECO:0000256" key="1">
    <source>
        <dbReference type="SAM" id="MobiDB-lite"/>
    </source>
</evidence>
<name>A0A067N0H2_BOTB1</name>
<sequence length="414" mass="45626">MESTNTVISASQLEDTSRPAPWSKHPFLNRYPPRTVMVRAGTPSEWVASQNLYKNISEPLTLEEAASSPEVDDELVIPSGTEARIHVDRTGYPFFELYPPMKDTQSEPISSPDRSGYPYFELYPKIEKQQAREDASANSSDTKTSQPCDRTGYPWFELYPSVEQDPDEAICAILQKEATSIIDRSGYPHFELYPPVKKENVHDTAASPAISASGPIVEQPGSCPWLELCSEVGMTKEELIAADNYRADHSGTKSYDTPATTPATSPVPPSSPHFGMYPATPSPGGTAYSFYDLYPVDESEKTPPTPAKRRSRLRGTPLPSGTPNFDEFAVFQNIYICSPPSRHGWHALRRPRADTRATREPACVTDMNGCAEELVAAGVKSSRKTSTATKRAGVARRFRTIWGKVTSVLGRAGR</sequence>
<accession>A0A067N0H2</accession>
<gene>
    <name evidence="2" type="ORF">BOTBODRAFT_172106</name>
</gene>
<dbReference type="Proteomes" id="UP000027195">
    <property type="component" value="Unassembled WGS sequence"/>
</dbReference>
<dbReference type="HOGENOM" id="CLU_663909_0_0_1"/>
<feature type="region of interest" description="Disordered" evidence="1">
    <location>
        <begin position="298"/>
        <end position="319"/>
    </location>
</feature>
<dbReference type="AlphaFoldDB" id="A0A067N0H2"/>
<proteinExistence type="predicted"/>
<evidence type="ECO:0000313" key="3">
    <source>
        <dbReference type="Proteomes" id="UP000027195"/>
    </source>
</evidence>
<organism evidence="2 3">
    <name type="scientific">Botryobasidium botryosum (strain FD-172 SS1)</name>
    <dbReference type="NCBI Taxonomy" id="930990"/>
    <lineage>
        <taxon>Eukaryota</taxon>
        <taxon>Fungi</taxon>
        <taxon>Dikarya</taxon>
        <taxon>Basidiomycota</taxon>
        <taxon>Agaricomycotina</taxon>
        <taxon>Agaricomycetes</taxon>
        <taxon>Cantharellales</taxon>
        <taxon>Botryobasidiaceae</taxon>
        <taxon>Botryobasidium</taxon>
    </lineage>
</organism>
<feature type="region of interest" description="Disordered" evidence="1">
    <location>
        <begin position="1"/>
        <end position="26"/>
    </location>
</feature>
<keyword evidence="3" id="KW-1185">Reference proteome</keyword>
<evidence type="ECO:0000313" key="2">
    <source>
        <dbReference type="EMBL" id="KDQ17667.1"/>
    </source>
</evidence>
<reference evidence="3" key="1">
    <citation type="journal article" date="2014" name="Proc. Natl. Acad. Sci. U.S.A.">
        <title>Extensive sampling of basidiomycete genomes demonstrates inadequacy of the white-rot/brown-rot paradigm for wood decay fungi.</title>
        <authorList>
            <person name="Riley R."/>
            <person name="Salamov A.A."/>
            <person name="Brown D.W."/>
            <person name="Nagy L.G."/>
            <person name="Floudas D."/>
            <person name="Held B.W."/>
            <person name="Levasseur A."/>
            <person name="Lombard V."/>
            <person name="Morin E."/>
            <person name="Otillar R."/>
            <person name="Lindquist E.A."/>
            <person name="Sun H."/>
            <person name="LaButti K.M."/>
            <person name="Schmutz J."/>
            <person name="Jabbour D."/>
            <person name="Luo H."/>
            <person name="Baker S.E."/>
            <person name="Pisabarro A.G."/>
            <person name="Walton J.D."/>
            <person name="Blanchette R.A."/>
            <person name="Henrissat B."/>
            <person name="Martin F."/>
            <person name="Cullen D."/>
            <person name="Hibbett D.S."/>
            <person name="Grigoriev I.V."/>
        </authorList>
    </citation>
    <scope>NUCLEOTIDE SEQUENCE [LARGE SCALE GENOMIC DNA]</scope>
    <source>
        <strain evidence="3">FD-172 SS1</strain>
    </source>
</reference>
<protein>
    <submittedName>
        <fullName evidence="2">Uncharacterized protein</fullName>
    </submittedName>
</protein>
<dbReference type="EMBL" id="KL198023">
    <property type="protein sequence ID" value="KDQ17667.1"/>
    <property type="molecule type" value="Genomic_DNA"/>
</dbReference>
<feature type="compositionally biased region" description="Polar residues" evidence="1">
    <location>
        <begin position="1"/>
        <end position="14"/>
    </location>
</feature>